<dbReference type="EMBL" id="JACEEZ010020373">
    <property type="protein sequence ID" value="KAG0714628.1"/>
    <property type="molecule type" value="Genomic_DNA"/>
</dbReference>
<keyword evidence="2" id="KW-1185">Reference proteome</keyword>
<name>A0A8J4XVX3_CHIOP</name>
<proteinExistence type="predicted"/>
<dbReference type="OrthoDB" id="6360277at2759"/>
<sequence length="196" mass="22406">MAENLEFTDATEREVLEVMARLIGDQDWEEEDKERLHREYMTEFGVVLREMMPQMIELFHDRKPTVAESTNDDGEALEKAKVRHEATLIAVTKRRKEYPHYLSKLLGKTLRLKKNTAAAMKVDTPPAEPMEAAATGDLDDSYLDVLKEQVNGNLLESTHNILSDMDRLSGLMDFARFSKQMDPLPSIFGECCKTKP</sequence>
<dbReference type="AlphaFoldDB" id="A0A8J4XVX3"/>
<gene>
    <name evidence="1" type="ORF">GWK47_013754</name>
</gene>
<evidence type="ECO:0000313" key="1">
    <source>
        <dbReference type="EMBL" id="KAG0714628.1"/>
    </source>
</evidence>
<protein>
    <submittedName>
        <fullName evidence="1">Uncharacterized protein</fullName>
    </submittedName>
</protein>
<evidence type="ECO:0000313" key="2">
    <source>
        <dbReference type="Proteomes" id="UP000770661"/>
    </source>
</evidence>
<accession>A0A8J4XVX3</accession>
<organism evidence="1 2">
    <name type="scientific">Chionoecetes opilio</name>
    <name type="common">Atlantic snow crab</name>
    <name type="synonym">Cancer opilio</name>
    <dbReference type="NCBI Taxonomy" id="41210"/>
    <lineage>
        <taxon>Eukaryota</taxon>
        <taxon>Metazoa</taxon>
        <taxon>Ecdysozoa</taxon>
        <taxon>Arthropoda</taxon>
        <taxon>Crustacea</taxon>
        <taxon>Multicrustacea</taxon>
        <taxon>Malacostraca</taxon>
        <taxon>Eumalacostraca</taxon>
        <taxon>Eucarida</taxon>
        <taxon>Decapoda</taxon>
        <taxon>Pleocyemata</taxon>
        <taxon>Brachyura</taxon>
        <taxon>Eubrachyura</taxon>
        <taxon>Majoidea</taxon>
        <taxon>Majidae</taxon>
        <taxon>Chionoecetes</taxon>
    </lineage>
</organism>
<dbReference type="Proteomes" id="UP000770661">
    <property type="component" value="Unassembled WGS sequence"/>
</dbReference>
<comment type="caution">
    <text evidence="1">The sequence shown here is derived from an EMBL/GenBank/DDBJ whole genome shotgun (WGS) entry which is preliminary data.</text>
</comment>
<reference evidence="1" key="1">
    <citation type="submission" date="2020-07" db="EMBL/GenBank/DDBJ databases">
        <title>The High-quality genome of the commercially important snow crab, Chionoecetes opilio.</title>
        <authorList>
            <person name="Jeong J.-H."/>
            <person name="Ryu S."/>
        </authorList>
    </citation>
    <scope>NUCLEOTIDE SEQUENCE</scope>
    <source>
        <strain evidence="1">MADBK_172401_WGS</strain>
        <tissue evidence="1">Digestive gland</tissue>
    </source>
</reference>